<name>A0A9N9N5V8_9GLOM</name>
<comment type="caution">
    <text evidence="1">The sequence shown here is derived from an EMBL/GenBank/DDBJ whole genome shotgun (WGS) entry which is preliminary data.</text>
</comment>
<keyword evidence="2" id="KW-1185">Reference proteome</keyword>
<accession>A0A9N9N5V8</accession>
<evidence type="ECO:0000313" key="2">
    <source>
        <dbReference type="Proteomes" id="UP000789831"/>
    </source>
</evidence>
<dbReference type="Proteomes" id="UP000789831">
    <property type="component" value="Unassembled WGS sequence"/>
</dbReference>
<feature type="non-terminal residue" evidence="1">
    <location>
        <position position="1"/>
    </location>
</feature>
<reference evidence="1" key="1">
    <citation type="submission" date="2021-06" db="EMBL/GenBank/DDBJ databases">
        <authorList>
            <person name="Kallberg Y."/>
            <person name="Tangrot J."/>
            <person name="Rosling A."/>
        </authorList>
    </citation>
    <scope>NUCLEOTIDE SEQUENCE</scope>
    <source>
        <strain evidence="1">MT106</strain>
    </source>
</reference>
<gene>
    <name evidence="1" type="ORF">AGERDE_LOCUS13680</name>
</gene>
<sequence>TLTNVAISTEDLQQYCQIQYEKLKNYFQINTKEFIQIFLDSYIRKRIRYHETGEE</sequence>
<protein>
    <submittedName>
        <fullName evidence="1">13328_t:CDS:1</fullName>
    </submittedName>
</protein>
<proteinExistence type="predicted"/>
<feature type="non-terminal residue" evidence="1">
    <location>
        <position position="55"/>
    </location>
</feature>
<evidence type="ECO:0000313" key="1">
    <source>
        <dbReference type="EMBL" id="CAG8704697.1"/>
    </source>
</evidence>
<dbReference type="AlphaFoldDB" id="A0A9N9N5V8"/>
<dbReference type="EMBL" id="CAJVPL010019292">
    <property type="protein sequence ID" value="CAG8704697.1"/>
    <property type="molecule type" value="Genomic_DNA"/>
</dbReference>
<organism evidence="1 2">
    <name type="scientific">Ambispora gerdemannii</name>
    <dbReference type="NCBI Taxonomy" id="144530"/>
    <lineage>
        <taxon>Eukaryota</taxon>
        <taxon>Fungi</taxon>
        <taxon>Fungi incertae sedis</taxon>
        <taxon>Mucoromycota</taxon>
        <taxon>Glomeromycotina</taxon>
        <taxon>Glomeromycetes</taxon>
        <taxon>Archaeosporales</taxon>
        <taxon>Ambisporaceae</taxon>
        <taxon>Ambispora</taxon>
    </lineage>
</organism>